<dbReference type="SUPFAM" id="SSF48726">
    <property type="entry name" value="Immunoglobulin"/>
    <property type="match status" value="1"/>
</dbReference>
<evidence type="ECO:0000256" key="3">
    <source>
        <dbReference type="ARBA" id="ARBA00023319"/>
    </source>
</evidence>
<dbReference type="GeneTree" id="ENSGT01030000234777"/>
<keyword evidence="7" id="KW-1185">Reference proteome</keyword>
<evidence type="ECO:0000256" key="1">
    <source>
        <dbReference type="ARBA" id="ARBA00004370"/>
    </source>
</evidence>
<organism evidence="6 7">
    <name type="scientific">Oryzias melastigma</name>
    <name type="common">Marine medaka</name>
    <dbReference type="NCBI Taxonomy" id="30732"/>
    <lineage>
        <taxon>Eukaryota</taxon>
        <taxon>Metazoa</taxon>
        <taxon>Chordata</taxon>
        <taxon>Craniata</taxon>
        <taxon>Vertebrata</taxon>
        <taxon>Euteleostomi</taxon>
        <taxon>Actinopterygii</taxon>
        <taxon>Neopterygii</taxon>
        <taxon>Teleostei</taxon>
        <taxon>Neoteleostei</taxon>
        <taxon>Acanthomorphata</taxon>
        <taxon>Ovalentaria</taxon>
        <taxon>Atherinomorphae</taxon>
        <taxon>Beloniformes</taxon>
        <taxon>Adrianichthyidae</taxon>
        <taxon>Oryziinae</taxon>
        <taxon>Oryzias</taxon>
    </lineage>
</organism>
<evidence type="ECO:0000256" key="2">
    <source>
        <dbReference type="ARBA" id="ARBA00023136"/>
    </source>
</evidence>
<dbReference type="SMART" id="SM00408">
    <property type="entry name" value="IGc2"/>
    <property type="match status" value="1"/>
</dbReference>
<reference evidence="6" key="2">
    <citation type="submission" date="2025-09" db="UniProtKB">
        <authorList>
            <consortium name="Ensembl"/>
        </authorList>
    </citation>
    <scope>IDENTIFICATION</scope>
</reference>
<dbReference type="GO" id="GO:0001817">
    <property type="term" value="P:regulation of cytokine production"/>
    <property type="evidence" value="ECO:0007669"/>
    <property type="project" value="TreeGrafter"/>
</dbReference>
<dbReference type="PaxDb" id="30732-ENSOMEP00000013878"/>
<dbReference type="PANTHER" id="PTHR24100">
    <property type="entry name" value="BUTYROPHILIN"/>
    <property type="match status" value="1"/>
</dbReference>
<reference evidence="6" key="1">
    <citation type="submission" date="2025-08" db="UniProtKB">
        <authorList>
            <consortium name="Ensembl"/>
        </authorList>
    </citation>
    <scope>IDENTIFICATION</scope>
</reference>
<keyword evidence="3" id="KW-0393">Immunoglobulin domain</keyword>
<dbReference type="AlphaFoldDB" id="A0A3B3C9A2"/>
<evidence type="ECO:0000259" key="5">
    <source>
        <dbReference type="PROSITE" id="PS50835"/>
    </source>
</evidence>
<dbReference type="InterPro" id="IPR007110">
    <property type="entry name" value="Ig-like_dom"/>
</dbReference>
<keyword evidence="2" id="KW-0472">Membrane</keyword>
<dbReference type="InterPro" id="IPR013106">
    <property type="entry name" value="Ig_V-set"/>
</dbReference>
<dbReference type="Gene3D" id="2.60.40.10">
    <property type="entry name" value="Immunoglobulins"/>
    <property type="match status" value="1"/>
</dbReference>
<feature type="chain" id="PRO_5017255486" description="Ig-like domain-containing protein" evidence="4">
    <location>
        <begin position="32"/>
        <end position="148"/>
    </location>
</feature>
<evidence type="ECO:0000256" key="4">
    <source>
        <dbReference type="SAM" id="SignalP"/>
    </source>
</evidence>
<dbReference type="Pfam" id="PF07686">
    <property type="entry name" value="V-set"/>
    <property type="match status" value="1"/>
</dbReference>
<feature type="signal peptide" evidence="4">
    <location>
        <begin position="1"/>
        <end position="31"/>
    </location>
</feature>
<dbReference type="PANTHER" id="PTHR24100:SF151">
    <property type="entry name" value="ICOS LIGAND"/>
    <property type="match status" value="1"/>
</dbReference>
<name>A0A3B3C9A2_ORYME</name>
<dbReference type="SMART" id="SM00409">
    <property type="entry name" value="IG"/>
    <property type="match status" value="1"/>
</dbReference>
<dbReference type="Ensembl" id="ENSOMET00000021629.1">
    <property type="protein sequence ID" value="ENSOMEP00000013878.1"/>
    <property type="gene ID" value="ENSOMEG00000015338.1"/>
</dbReference>
<keyword evidence="4" id="KW-0732">Signal</keyword>
<dbReference type="InterPro" id="IPR013783">
    <property type="entry name" value="Ig-like_fold"/>
</dbReference>
<feature type="domain" description="Ig-like" evidence="5">
    <location>
        <begin position="25"/>
        <end position="122"/>
    </location>
</feature>
<comment type="subcellular location">
    <subcellularLocation>
        <location evidence="1">Membrane</location>
    </subcellularLocation>
</comment>
<dbReference type="GO" id="GO:0050852">
    <property type="term" value="P:T cell receptor signaling pathway"/>
    <property type="evidence" value="ECO:0007669"/>
    <property type="project" value="TreeGrafter"/>
</dbReference>
<evidence type="ECO:0000313" key="7">
    <source>
        <dbReference type="Proteomes" id="UP000261560"/>
    </source>
</evidence>
<dbReference type="OMA" id="NILAVEW"/>
<dbReference type="InterPro" id="IPR003598">
    <property type="entry name" value="Ig_sub2"/>
</dbReference>
<dbReference type="InterPro" id="IPR036179">
    <property type="entry name" value="Ig-like_dom_sf"/>
</dbReference>
<protein>
    <recommendedName>
        <fullName evidence="5">Ig-like domain-containing protein</fullName>
    </recommendedName>
</protein>
<dbReference type="GO" id="GO:0005102">
    <property type="term" value="F:signaling receptor binding"/>
    <property type="evidence" value="ECO:0007669"/>
    <property type="project" value="TreeGrafter"/>
</dbReference>
<accession>A0A3B3C9A2</accession>
<dbReference type="PROSITE" id="PS50835">
    <property type="entry name" value="IG_LIKE"/>
    <property type="match status" value="1"/>
</dbReference>
<dbReference type="SMART" id="SM00406">
    <property type="entry name" value="IGv"/>
    <property type="match status" value="1"/>
</dbReference>
<dbReference type="InterPro" id="IPR003599">
    <property type="entry name" value="Ig_sub"/>
</dbReference>
<dbReference type="InterPro" id="IPR050504">
    <property type="entry name" value="IgSF_BTN/MOG"/>
</dbReference>
<proteinExistence type="predicted"/>
<evidence type="ECO:0000313" key="6">
    <source>
        <dbReference type="Ensembl" id="ENSOMEP00000013878.1"/>
    </source>
</evidence>
<dbReference type="Proteomes" id="UP000261560">
    <property type="component" value="Unplaced"/>
</dbReference>
<sequence>MKNASKSPTMWFRGLVLILVLVGSPVSGTSSLKISAEPGENVTLRCEVTNIDQKPVFKWNRIDLQEKENVFFYRNNRPYLDDQHKSFKNRVFLNNSQMNDGDLSVVLKNVTINDTGTYQCRVLKGLSADQTPLISTILLLVSPPPGKH</sequence>
<dbReference type="GO" id="GO:0009897">
    <property type="term" value="C:external side of plasma membrane"/>
    <property type="evidence" value="ECO:0007669"/>
    <property type="project" value="TreeGrafter"/>
</dbReference>